<feature type="transmembrane region" description="Helical" evidence="5">
    <location>
        <begin position="343"/>
        <end position="362"/>
    </location>
</feature>
<evidence type="ECO:0000256" key="3">
    <source>
        <dbReference type="ARBA" id="ARBA00022989"/>
    </source>
</evidence>
<feature type="transmembrane region" description="Helical" evidence="5">
    <location>
        <begin position="368"/>
        <end position="387"/>
    </location>
</feature>
<dbReference type="GO" id="GO:0005886">
    <property type="term" value="C:plasma membrane"/>
    <property type="evidence" value="ECO:0007669"/>
    <property type="project" value="UniProtKB-SubCell"/>
</dbReference>
<feature type="domain" description="Major facilitator superfamily (MFS) profile" evidence="6">
    <location>
        <begin position="8"/>
        <end position="391"/>
    </location>
</feature>
<dbReference type="RefSeq" id="WP_003858467.1">
    <property type="nucleotide sequence ID" value="NZ_CP011309.1"/>
</dbReference>
<sequence>MSGTSPKLKVFTFLAVLVAAFNLRSAIVSVGAVLDDLVHDFGASGSTAGIITAIPGIAFGIFGVAAVPLAKKIGLSGALTSGMIVGLIGLSIRPWVGNIWAFIFLTGFVVMGIAVANILLPAWIKLHGGKSTVALMTVYTTVLGVGSTLGPLSTLLFSGSNAWRWAIFIWALPAVLQVAIWLPMWWDKKYDFPAETVKSGSTGKIWTSPTAFFIMLFFGLQSMNAYIQMGWLPKIFIDAGVSPAHASIGLSIVGIMGIVGGFTMPVAIARTRDKNLVWFPVVFGASMFLGYVGTWLWPSQGWYLWSFLLGLGGLCFPMAIALIPARTKDPRITASLSGFVQPVGYILAALGPLAVGAIYQAIGSWSEILVGLALGTIVLSIVGFRAARNVTVDDELRRSK</sequence>
<proteinExistence type="predicted"/>
<feature type="transmembrane region" description="Helical" evidence="5">
    <location>
        <begin position="163"/>
        <end position="184"/>
    </location>
</feature>
<dbReference type="InterPro" id="IPR011701">
    <property type="entry name" value="MFS"/>
</dbReference>
<evidence type="ECO:0000256" key="5">
    <source>
        <dbReference type="SAM" id="Phobius"/>
    </source>
</evidence>
<dbReference type="Gene3D" id="1.20.1250.20">
    <property type="entry name" value="MFS general substrate transporter like domains"/>
    <property type="match status" value="1"/>
</dbReference>
<dbReference type="PATRIC" id="fig|92706.3.peg.982"/>
<evidence type="ECO:0000256" key="2">
    <source>
        <dbReference type="ARBA" id="ARBA00022692"/>
    </source>
</evidence>
<feature type="transmembrane region" description="Helical" evidence="5">
    <location>
        <begin position="276"/>
        <end position="297"/>
    </location>
</feature>
<evidence type="ECO:0000256" key="1">
    <source>
        <dbReference type="ARBA" id="ARBA00004651"/>
    </source>
</evidence>
<dbReference type="GO" id="GO:0022857">
    <property type="term" value="F:transmembrane transporter activity"/>
    <property type="evidence" value="ECO:0007669"/>
    <property type="project" value="InterPro"/>
</dbReference>
<accession>A0A0F6SQW4</accession>
<dbReference type="Pfam" id="PF07690">
    <property type="entry name" value="MFS_1"/>
    <property type="match status" value="1"/>
</dbReference>
<dbReference type="SUPFAM" id="SSF103473">
    <property type="entry name" value="MFS general substrate transporter"/>
    <property type="match status" value="1"/>
</dbReference>
<dbReference type="InterPro" id="IPR020846">
    <property type="entry name" value="MFS_dom"/>
</dbReference>
<feature type="transmembrane region" description="Helical" evidence="5">
    <location>
        <begin position="205"/>
        <end position="227"/>
    </location>
</feature>
<dbReference type="HOGENOM" id="CLU_038046_0_0_11"/>
<gene>
    <name evidence="7" type="ORF">YH66_04750</name>
</gene>
<keyword evidence="8" id="KW-1185">Reference proteome</keyword>
<evidence type="ECO:0000259" key="6">
    <source>
        <dbReference type="PROSITE" id="PS50850"/>
    </source>
</evidence>
<evidence type="ECO:0000256" key="4">
    <source>
        <dbReference type="ARBA" id="ARBA00023136"/>
    </source>
</evidence>
<dbReference type="InterPro" id="IPR036259">
    <property type="entry name" value="MFS_trans_sf"/>
</dbReference>
<feature type="transmembrane region" description="Helical" evidence="5">
    <location>
        <begin position="132"/>
        <end position="157"/>
    </location>
</feature>
<feature type="transmembrane region" description="Helical" evidence="5">
    <location>
        <begin position="73"/>
        <end position="93"/>
    </location>
</feature>
<dbReference type="PANTHER" id="PTHR23523:SF2">
    <property type="entry name" value="2-NITROIMIDAZOLE TRANSPORTER"/>
    <property type="match status" value="1"/>
</dbReference>
<feature type="transmembrane region" description="Helical" evidence="5">
    <location>
        <begin position="99"/>
        <end position="120"/>
    </location>
</feature>
<dbReference type="PROSITE" id="PS50850">
    <property type="entry name" value="MFS"/>
    <property type="match status" value="1"/>
</dbReference>
<dbReference type="PRINTS" id="PR00342">
    <property type="entry name" value="RHESUSRHD"/>
</dbReference>
<organism evidence="7 8">
    <name type="scientific">[Brevibacterium] flavum</name>
    <dbReference type="NCBI Taxonomy" id="92706"/>
    <lineage>
        <taxon>Bacteria</taxon>
        <taxon>Bacillati</taxon>
        <taxon>Actinomycetota</taxon>
        <taxon>Actinomycetes</taxon>
        <taxon>Mycobacteriales</taxon>
        <taxon>Corynebacteriaceae</taxon>
        <taxon>Corynebacterium</taxon>
    </lineage>
</organism>
<dbReference type="PANTHER" id="PTHR23523">
    <property type="match status" value="1"/>
</dbReference>
<protein>
    <submittedName>
        <fullName evidence="7">Cyanate permease</fullName>
    </submittedName>
</protein>
<dbReference type="InterPro" id="IPR052524">
    <property type="entry name" value="MFS_Cyanate_Porter"/>
</dbReference>
<feature type="transmembrane region" description="Helical" evidence="5">
    <location>
        <begin position="303"/>
        <end position="323"/>
    </location>
</feature>
<evidence type="ECO:0000313" key="8">
    <source>
        <dbReference type="Proteomes" id="UP000034037"/>
    </source>
</evidence>
<comment type="subcellular location">
    <subcellularLocation>
        <location evidence="1">Cell membrane</location>
        <topology evidence="1">Multi-pass membrane protein</topology>
    </subcellularLocation>
</comment>
<keyword evidence="2 5" id="KW-0812">Transmembrane</keyword>
<reference evidence="7 8" key="1">
    <citation type="submission" date="2015-04" db="EMBL/GenBank/DDBJ databases">
        <title>Complete Genome Sequence of Brevibacterium flavum ATCC 15168.</title>
        <authorList>
            <person name="Ahn J."/>
            <person name="Park G."/>
            <person name="Jeon W."/>
            <person name="Jang Y."/>
            <person name="Jang M."/>
            <person name="Lee H."/>
            <person name="Lee H."/>
        </authorList>
    </citation>
    <scope>NUCLEOTIDE SEQUENCE [LARGE SCALE GENOMIC DNA]</scope>
    <source>
        <strain evidence="7 8">ATCC 15168</strain>
    </source>
</reference>
<feature type="transmembrane region" description="Helical" evidence="5">
    <location>
        <begin position="42"/>
        <end position="66"/>
    </location>
</feature>
<evidence type="ECO:0000313" key="7">
    <source>
        <dbReference type="EMBL" id="AKF26914.1"/>
    </source>
</evidence>
<keyword evidence="4 5" id="KW-0472">Membrane</keyword>
<dbReference type="Proteomes" id="UP000034037">
    <property type="component" value="Chromosome"/>
</dbReference>
<dbReference type="EMBL" id="CP011309">
    <property type="protein sequence ID" value="AKF26914.1"/>
    <property type="molecule type" value="Genomic_DNA"/>
</dbReference>
<dbReference type="InterPro" id="IPR002229">
    <property type="entry name" value="RhesusRHD"/>
</dbReference>
<dbReference type="AlphaFoldDB" id="A0A0F6SQW4"/>
<feature type="transmembrane region" description="Helical" evidence="5">
    <location>
        <begin position="247"/>
        <end position="269"/>
    </location>
</feature>
<name>A0A0F6SQW4_9CORY</name>
<dbReference type="CDD" id="cd17339">
    <property type="entry name" value="MFS_NIMT_CynX_like"/>
    <property type="match status" value="1"/>
</dbReference>
<keyword evidence="3 5" id="KW-1133">Transmembrane helix</keyword>